<dbReference type="Ensembl" id="ENSAMXT00000051307.1">
    <property type="protein sequence ID" value="ENSAMXP00000041448.1"/>
    <property type="gene ID" value="ENSAMXG00000034099.1"/>
</dbReference>
<dbReference type="AlphaFoldDB" id="A0A3B1JGJ6"/>
<dbReference type="Gene3D" id="3.30.500.10">
    <property type="entry name" value="MHC class I-like antigen recognition-like"/>
    <property type="match status" value="1"/>
</dbReference>
<sequence length="249" mass="28442">MCAEAMKKSNLLFLLLFYLLQVTMVLTDSNEGPERDSSADSGSLNLCISVVKTSGFNTIPEYIQKNTLNDVTIFHYDSDMDSKMPCPDWINSTAARREWNYMQFQTDRISYHITQGFESAVQQFNRTGSLADRNIYQARGCCVLYPNGTSASSLTHTFNGKDFIGFDFDRKTFVAPVHEAVVYKHQRETRSSLFNVLHFFGTQCVQNIQLFKTAPAILERKGQKSRIVYSRAEQMIKKSIYSTVQAKRL</sequence>
<keyword evidence="2" id="KW-0732">Signal</keyword>
<feature type="signal peptide" evidence="2">
    <location>
        <begin position="1"/>
        <end position="27"/>
    </location>
</feature>
<keyword evidence="1" id="KW-0325">Glycoprotein</keyword>
<evidence type="ECO:0000313" key="5">
    <source>
        <dbReference type="Proteomes" id="UP000018467"/>
    </source>
</evidence>
<evidence type="ECO:0000256" key="2">
    <source>
        <dbReference type="SAM" id="SignalP"/>
    </source>
</evidence>
<evidence type="ECO:0000259" key="3">
    <source>
        <dbReference type="Pfam" id="PF00129"/>
    </source>
</evidence>
<dbReference type="Proteomes" id="UP000018467">
    <property type="component" value="Unassembled WGS sequence"/>
</dbReference>
<keyword evidence="5" id="KW-1185">Reference proteome</keyword>
<dbReference type="InterPro" id="IPR011161">
    <property type="entry name" value="MHC_I-like_Ag-recog"/>
</dbReference>
<proteinExistence type="predicted"/>
<dbReference type="InParanoid" id="A0A3B1JGJ6"/>
<dbReference type="PANTHER" id="PTHR16675:SF235">
    <property type="entry name" value="SHKT DOMAIN-CONTAINING PROTEIN"/>
    <property type="match status" value="1"/>
</dbReference>
<dbReference type="Pfam" id="PF00129">
    <property type="entry name" value="MHC_I"/>
    <property type="match status" value="1"/>
</dbReference>
<dbReference type="SUPFAM" id="SSF54452">
    <property type="entry name" value="MHC antigen-recognition domain"/>
    <property type="match status" value="1"/>
</dbReference>
<evidence type="ECO:0000313" key="4">
    <source>
        <dbReference type="Ensembl" id="ENSAMXP00000041448.1"/>
    </source>
</evidence>
<dbReference type="STRING" id="7994.ENSAMXP00000041448"/>
<reference evidence="4" key="3">
    <citation type="submission" date="2025-08" db="UniProtKB">
        <authorList>
            <consortium name="Ensembl"/>
        </authorList>
    </citation>
    <scope>IDENTIFICATION</scope>
</reference>
<dbReference type="PANTHER" id="PTHR16675">
    <property type="entry name" value="MHC CLASS I-RELATED"/>
    <property type="match status" value="1"/>
</dbReference>
<dbReference type="GeneTree" id="ENSGT00940000173852"/>
<evidence type="ECO:0000256" key="1">
    <source>
        <dbReference type="ARBA" id="ARBA00023180"/>
    </source>
</evidence>
<reference evidence="4" key="4">
    <citation type="submission" date="2025-09" db="UniProtKB">
        <authorList>
            <consortium name="Ensembl"/>
        </authorList>
    </citation>
    <scope>IDENTIFICATION</scope>
</reference>
<reference evidence="5" key="2">
    <citation type="journal article" date="2014" name="Nat. Commun.">
        <title>The cavefish genome reveals candidate genes for eye loss.</title>
        <authorList>
            <person name="McGaugh S.E."/>
            <person name="Gross J.B."/>
            <person name="Aken B."/>
            <person name="Blin M."/>
            <person name="Borowsky R."/>
            <person name="Chalopin D."/>
            <person name="Hinaux H."/>
            <person name="Jeffery W.R."/>
            <person name="Keene A."/>
            <person name="Ma L."/>
            <person name="Minx P."/>
            <person name="Murphy D."/>
            <person name="O'Quin K.E."/>
            <person name="Retaux S."/>
            <person name="Rohner N."/>
            <person name="Searle S.M."/>
            <person name="Stahl B.A."/>
            <person name="Tabin C."/>
            <person name="Volff J.N."/>
            <person name="Yoshizawa M."/>
            <person name="Warren W.C."/>
        </authorList>
    </citation>
    <scope>NUCLEOTIDE SEQUENCE [LARGE SCALE GENOMIC DNA]</scope>
    <source>
        <strain evidence="5">female</strain>
    </source>
</reference>
<feature type="chain" id="PRO_5017474997" description="MHC class I-like antigen recognition-like domain-containing protein" evidence="2">
    <location>
        <begin position="28"/>
        <end position="249"/>
    </location>
</feature>
<organism evidence="4 5">
    <name type="scientific">Astyanax mexicanus</name>
    <name type="common">Blind cave fish</name>
    <name type="synonym">Astyanax fasciatus mexicanus</name>
    <dbReference type="NCBI Taxonomy" id="7994"/>
    <lineage>
        <taxon>Eukaryota</taxon>
        <taxon>Metazoa</taxon>
        <taxon>Chordata</taxon>
        <taxon>Craniata</taxon>
        <taxon>Vertebrata</taxon>
        <taxon>Euteleostomi</taxon>
        <taxon>Actinopterygii</taxon>
        <taxon>Neopterygii</taxon>
        <taxon>Teleostei</taxon>
        <taxon>Ostariophysi</taxon>
        <taxon>Characiformes</taxon>
        <taxon>Characoidei</taxon>
        <taxon>Acestrorhamphidae</taxon>
        <taxon>Acestrorhamphinae</taxon>
        <taxon>Astyanax</taxon>
    </lineage>
</organism>
<dbReference type="InterPro" id="IPR037055">
    <property type="entry name" value="MHC_I-like_Ag-recog_sf"/>
</dbReference>
<dbReference type="Bgee" id="ENSAMXG00000034099">
    <property type="expression patterns" value="Expressed in zone of skin"/>
</dbReference>
<reference evidence="5" key="1">
    <citation type="submission" date="2013-03" db="EMBL/GenBank/DDBJ databases">
        <authorList>
            <person name="Jeffery W."/>
            <person name="Warren W."/>
            <person name="Wilson R.K."/>
        </authorList>
    </citation>
    <scope>NUCLEOTIDE SEQUENCE</scope>
    <source>
        <strain evidence="5">female</strain>
    </source>
</reference>
<name>A0A3B1JGJ6_ASTMX</name>
<protein>
    <recommendedName>
        <fullName evidence="3">MHC class I-like antigen recognition-like domain-containing protein</fullName>
    </recommendedName>
</protein>
<accession>A0A3B1JGJ6</accession>
<feature type="domain" description="MHC class I-like antigen recognition-like" evidence="3">
    <location>
        <begin position="58"/>
        <end position="209"/>
    </location>
</feature>
<dbReference type="InterPro" id="IPR011162">
    <property type="entry name" value="MHC_I/II-like_Ag-recog"/>
</dbReference>
<dbReference type="InterPro" id="IPR050208">
    <property type="entry name" value="MHC_class-I_related"/>
</dbReference>